<evidence type="ECO:0000313" key="2">
    <source>
        <dbReference type="EMBL" id="ETR66247.1"/>
    </source>
</evidence>
<comment type="caution">
    <text evidence="2">The sequence shown here is derived from an EMBL/GenBank/DDBJ whole genome shotgun (WGS) entry which is preliminary data.</text>
</comment>
<dbReference type="SUPFAM" id="SSF57783">
    <property type="entry name" value="Zinc beta-ribbon"/>
    <property type="match status" value="1"/>
</dbReference>
<name>A0A1V1NUI0_9BACT</name>
<dbReference type="EMBL" id="ATBP01002128">
    <property type="protein sequence ID" value="ETR66247.1"/>
    <property type="molecule type" value="Genomic_DNA"/>
</dbReference>
<sequence length="97" mass="11561">MRKFHSKEFLRKLRNEIPMIPLIKDVLEIPFKDHDDRFRFLCPMCNEFMTGINPNTNLARCFLCEKNFNPIDLVMTVKQYDFLDRPVPSESIIMPPV</sequence>
<feature type="domain" description="Zinc finger CHC2-type" evidence="1">
    <location>
        <begin position="6"/>
        <end position="84"/>
    </location>
</feature>
<dbReference type="Pfam" id="PF01807">
    <property type="entry name" value="Zn_ribbon_DnaG"/>
    <property type="match status" value="1"/>
</dbReference>
<gene>
    <name evidence="2" type="ORF">OMM_13054</name>
</gene>
<protein>
    <submittedName>
        <fullName evidence="2">DnaG5</fullName>
    </submittedName>
</protein>
<accession>A0A1V1NUI0</accession>
<evidence type="ECO:0000259" key="1">
    <source>
        <dbReference type="Pfam" id="PF01807"/>
    </source>
</evidence>
<dbReference type="GO" id="GO:0003677">
    <property type="term" value="F:DNA binding"/>
    <property type="evidence" value="ECO:0007669"/>
    <property type="project" value="InterPro"/>
</dbReference>
<dbReference type="InterPro" id="IPR036977">
    <property type="entry name" value="DNA_primase_Znf_CHC2"/>
</dbReference>
<evidence type="ECO:0000313" key="3">
    <source>
        <dbReference type="Proteomes" id="UP000189670"/>
    </source>
</evidence>
<proteinExistence type="predicted"/>
<reference evidence="3" key="1">
    <citation type="submission" date="2012-11" db="EMBL/GenBank/DDBJ databases">
        <authorList>
            <person name="Lucero-Rivera Y.E."/>
            <person name="Tovar-Ramirez D."/>
        </authorList>
    </citation>
    <scope>NUCLEOTIDE SEQUENCE [LARGE SCALE GENOMIC DNA]</scope>
    <source>
        <strain evidence="3">Araruama</strain>
    </source>
</reference>
<dbReference type="Gene3D" id="3.90.580.10">
    <property type="entry name" value="Zinc finger, CHC2-type domain"/>
    <property type="match status" value="1"/>
</dbReference>
<dbReference type="InterPro" id="IPR002694">
    <property type="entry name" value="Znf_CHC2"/>
</dbReference>
<dbReference type="Proteomes" id="UP000189670">
    <property type="component" value="Unassembled WGS sequence"/>
</dbReference>
<dbReference type="GO" id="GO:0003899">
    <property type="term" value="F:DNA-directed RNA polymerase activity"/>
    <property type="evidence" value="ECO:0007669"/>
    <property type="project" value="InterPro"/>
</dbReference>
<dbReference type="GO" id="GO:0006260">
    <property type="term" value="P:DNA replication"/>
    <property type="evidence" value="ECO:0007669"/>
    <property type="project" value="InterPro"/>
</dbReference>
<organism evidence="2 3">
    <name type="scientific">Candidatus Magnetoglobus multicellularis str. Araruama</name>
    <dbReference type="NCBI Taxonomy" id="890399"/>
    <lineage>
        <taxon>Bacteria</taxon>
        <taxon>Pseudomonadati</taxon>
        <taxon>Thermodesulfobacteriota</taxon>
        <taxon>Desulfobacteria</taxon>
        <taxon>Desulfobacterales</taxon>
        <taxon>Desulfobacteraceae</taxon>
        <taxon>Candidatus Magnetoglobus</taxon>
    </lineage>
</organism>
<dbReference type="GO" id="GO:0008270">
    <property type="term" value="F:zinc ion binding"/>
    <property type="evidence" value="ECO:0007669"/>
    <property type="project" value="InterPro"/>
</dbReference>
<dbReference type="AlphaFoldDB" id="A0A1V1NUI0"/>